<proteinExistence type="predicted"/>
<feature type="domain" description="Extensin-like C-terminal" evidence="3">
    <location>
        <begin position="159"/>
        <end position="310"/>
    </location>
</feature>
<accession>A0A365UAF1</accession>
<dbReference type="Pfam" id="PF06904">
    <property type="entry name" value="Extensin-like_C"/>
    <property type="match status" value="1"/>
</dbReference>
<organism evidence="4 5">
    <name type="scientific">Rhodosalinus halophilus</name>
    <dbReference type="NCBI Taxonomy" id="2259333"/>
    <lineage>
        <taxon>Bacteria</taxon>
        <taxon>Pseudomonadati</taxon>
        <taxon>Pseudomonadota</taxon>
        <taxon>Alphaproteobacteria</taxon>
        <taxon>Rhodobacterales</taxon>
        <taxon>Paracoccaceae</taxon>
        <taxon>Rhodosalinus</taxon>
    </lineage>
</organism>
<dbReference type="InterPro" id="IPR009683">
    <property type="entry name" value="Extensin-like_C"/>
</dbReference>
<dbReference type="RefSeq" id="WP_113288427.1">
    <property type="nucleotide sequence ID" value="NZ_QNTQ01000005.1"/>
</dbReference>
<dbReference type="EMBL" id="QNTQ01000005">
    <property type="protein sequence ID" value="RBI86190.1"/>
    <property type="molecule type" value="Genomic_DNA"/>
</dbReference>
<dbReference type="Proteomes" id="UP000253370">
    <property type="component" value="Unassembled WGS sequence"/>
</dbReference>
<sequence>MTGAARMLALLAALAAGAPLAAAPESSLRPLAREASSGPPGLRPLARAMPDRSAPSETRTAAMASPGRDAEARPRPAPAARAVPHPDGRPVIAARGTVLGAAILAPEVPGVARSLRPLIRGPDVVERVIARRRALDRGAVCGDRDLQGEPAGRVTGHISACGIRQAVRLRSVMGIGLTQPALLDCETAQALKKWVRQGLKPAVGSRGGGVDRIRVAAHYSCRTRNNQRGAPLSEHSFGRAIDISGVRLRDGRWITLLDHWGGGAEGRALRQMHASACGIFGTVLGPAADRWHRDHFHFDTARHRGGAYCR</sequence>
<evidence type="ECO:0000313" key="4">
    <source>
        <dbReference type="EMBL" id="RBI86190.1"/>
    </source>
</evidence>
<comment type="caution">
    <text evidence="4">The sequence shown here is derived from an EMBL/GenBank/DDBJ whole genome shotgun (WGS) entry which is preliminary data.</text>
</comment>
<protein>
    <submittedName>
        <fullName evidence="4">Extensin-like protein</fullName>
    </submittedName>
</protein>
<keyword evidence="5" id="KW-1185">Reference proteome</keyword>
<feature type="region of interest" description="Disordered" evidence="1">
    <location>
        <begin position="22"/>
        <end position="88"/>
    </location>
</feature>
<evidence type="ECO:0000256" key="1">
    <source>
        <dbReference type="SAM" id="MobiDB-lite"/>
    </source>
</evidence>
<name>A0A365UAF1_9RHOB</name>
<evidence type="ECO:0000256" key="2">
    <source>
        <dbReference type="SAM" id="SignalP"/>
    </source>
</evidence>
<feature type="signal peptide" evidence="2">
    <location>
        <begin position="1"/>
        <end position="21"/>
    </location>
</feature>
<evidence type="ECO:0000259" key="3">
    <source>
        <dbReference type="Pfam" id="PF06904"/>
    </source>
</evidence>
<dbReference type="AlphaFoldDB" id="A0A365UAF1"/>
<reference evidence="4 5" key="1">
    <citation type="submission" date="2018-07" db="EMBL/GenBank/DDBJ databases">
        <title>Rhodosalinus sp. strain E84T genomic sequence and assembly.</title>
        <authorList>
            <person name="Liu Z.-W."/>
            <person name="Lu D.-C."/>
        </authorList>
    </citation>
    <scope>NUCLEOTIDE SEQUENCE [LARGE SCALE GENOMIC DNA]</scope>
    <source>
        <strain evidence="4 5">E84</strain>
    </source>
</reference>
<dbReference type="OrthoDB" id="9809788at2"/>
<feature type="chain" id="PRO_5016876772" evidence="2">
    <location>
        <begin position="22"/>
        <end position="310"/>
    </location>
</feature>
<keyword evidence="2" id="KW-0732">Signal</keyword>
<evidence type="ECO:0000313" key="5">
    <source>
        <dbReference type="Proteomes" id="UP000253370"/>
    </source>
</evidence>
<gene>
    <name evidence="4" type="ORF">DRV85_05390</name>
</gene>